<feature type="transmembrane region" description="Helical" evidence="1">
    <location>
        <begin position="28"/>
        <end position="46"/>
    </location>
</feature>
<keyword evidence="1" id="KW-1133">Transmembrane helix</keyword>
<dbReference type="GeneID" id="96599699"/>
<gene>
    <name evidence="2" type="ORF">ACZ11_15835</name>
</gene>
<protein>
    <recommendedName>
        <fullName evidence="4">Exlusion protein FxsA</fullName>
    </recommendedName>
</protein>
<evidence type="ECO:0000313" key="2">
    <source>
        <dbReference type="EMBL" id="KMY30172.1"/>
    </source>
</evidence>
<dbReference type="OrthoDB" id="9792788at2"/>
<organism evidence="2 3">
    <name type="scientific">Lysinibacillus xylanilyticus</name>
    <dbReference type="NCBI Taxonomy" id="582475"/>
    <lineage>
        <taxon>Bacteria</taxon>
        <taxon>Bacillati</taxon>
        <taxon>Bacillota</taxon>
        <taxon>Bacilli</taxon>
        <taxon>Bacillales</taxon>
        <taxon>Bacillaceae</taxon>
        <taxon>Lysinibacillus</taxon>
    </lineage>
</organism>
<reference evidence="3" key="1">
    <citation type="submission" date="2015-07" db="EMBL/GenBank/DDBJ databases">
        <authorList>
            <consortium name="Consortium for Microbial Forensics and Genomics (microFORGE)"/>
            <person name="Knight B.M."/>
            <person name="Roberts D.P."/>
            <person name="Lin D."/>
            <person name="Hari K."/>
            <person name="Fletcher J."/>
            <person name="Melcher U."/>
            <person name="Blagden T."/>
            <person name="Winegar R.A."/>
        </authorList>
    </citation>
    <scope>NUCLEOTIDE SEQUENCE [LARGE SCALE GENOMIC DNA]</scope>
    <source>
        <strain evidence="3">DSM 23493</strain>
    </source>
</reference>
<comment type="caution">
    <text evidence="2">The sequence shown here is derived from an EMBL/GenBank/DDBJ whole genome shotgun (WGS) entry which is preliminary data.</text>
</comment>
<dbReference type="Pfam" id="PF04186">
    <property type="entry name" value="FxsA"/>
    <property type="match status" value="1"/>
</dbReference>
<sequence length="129" mass="14258">MRKVFLGFIVYALAELALLIVIGQSIGILNTLLLIVATSIIGIYIVKNKGMNSVQKVKNTIARGEAPGPALVDTVLNFSGGVLLALPGFITDLVGVLLLMPFSRKMFQPIFYYWMRKKMKKGQFIIVQK</sequence>
<dbReference type="PATRIC" id="fig|582475.4.peg.4233"/>
<evidence type="ECO:0000313" key="3">
    <source>
        <dbReference type="Proteomes" id="UP000037326"/>
    </source>
</evidence>
<evidence type="ECO:0008006" key="4">
    <source>
        <dbReference type="Google" id="ProtNLM"/>
    </source>
</evidence>
<keyword evidence="1" id="KW-0472">Membrane</keyword>
<dbReference type="AlphaFoldDB" id="A0A0K9F7H8"/>
<dbReference type="Proteomes" id="UP000037326">
    <property type="component" value="Unassembled WGS sequence"/>
</dbReference>
<dbReference type="NCBIfam" id="NF008528">
    <property type="entry name" value="PRK11463.1-2"/>
    <property type="match status" value="1"/>
</dbReference>
<dbReference type="InterPro" id="IPR007313">
    <property type="entry name" value="FxsA"/>
</dbReference>
<dbReference type="PANTHER" id="PTHR35335:SF1">
    <property type="entry name" value="UPF0716 PROTEIN FXSA"/>
    <property type="match status" value="1"/>
</dbReference>
<dbReference type="GO" id="GO:0016020">
    <property type="term" value="C:membrane"/>
    <property type="evidence" value="ECO:0007669"/>
    <property type="project" value="InterPro"/>
</dbReference>
<proteinExistence type="predicted"/>
<dbReference type="PANTHER" id="PTHR35335">
    <property type="entry name" value="UPF0716 PROTEIN FXSA"/>
    <property type="match status" value="1"/>
</dbReference>
<evidence type="ECO:0000256" key="1">
    <source>
        <dbReference type="SAM" id="Phobius"/>
    </source>
</evidence>
<dbReference type="EMBL" id="LFXJ01000008">
    <property type="protein sequence ID" value="KMY30172.1"/>
    <property type="molecule type" value="Genomic_DNA"/>
</dbReference>
<keyword evidence="1" id="KW-0812">Transmembrane</keyword>
<accession>A0A0K9F7H8</accession>
<name>A0A0K9F7H8_9BACI</name>
<dbReference type="RefSeq" id="WP_049667501.1">
    <property type="nucleotide sequence ID" value="NZ_JBIVOC010000003.1"/>
</dbReference>
<feature type="transmembrane region" description="Helical" evidence="1">
    <location>
        <begin position="5"/>
        <end position="22"/>
    </location>
</feature>